<evidence type="ECO:0000313" key="3">
    <source>
        <dbReference type="Proteomes" id="UP000295083"/>
    </source>
</evidence>
<dbReference type="Proteomes" id="UP000295083">
    <property type="component" value="Unassembled WGS sequence"/>
</dbReference>
<accession>A0A4R8PUA5</accession>
<feature type="compositionally biased region" description="Polar residues" evidence="1">
    <location>
        <begin position="45"/>
        <end position="70"/>
    </location>
</feature>
<gene>
    <name evidence="2" type="ORF">C8035_v008578</name>
</gene>
<protein>
    <submittedName>
        <fullName evidence="2">Uncharacterized protein</fullName>
    </submittedName>
</protein>
<keyword evidence="3" id="KW-1185">Reference proteome</keyword>
<evidence type="ECO:0000313" key="2">
    <source>
        <dbReference type="EMBL" id="TDZ27866.1"/>
    </source>
</evidence>
<reference evidence="2 3" key="1">
    <citation type="submission" date="2018-11" db="EMBL/GenBank/DDBJ databases">
        <title>Genome sequence and assembly of Colletotrichum spinosum.</title>
        <authorList>
            <person name="Gan P."/>
            <person name="Shirasu K."/>
        </authorList>
    </citation>
    <scope>NUCLEOTIDE SEQUENCE [LARGE SCALE GENOMIC DNA]</scope>
    <source>
        <strain evidence="2 3">CBS 515.97</strain>
    </source>
</reference>
<sequence length="83" mass="8955">MDSFSVQAACNGETPAKPHHKYASAASETSFSNFRFGRFVAAPDSSTHSLSQQTANTNASTAQHQANAQMALNDFGRRYRSNA</sequence>
<dbReference type="AlphaFoldDB" id="A0A4R8PUA5"/>
<feature type="region of interest" description="Disordered" evidence="1">
    <location>
        <begin position="1"/>
        <end position="21"/>
    </location>
</feature>
<feature type="region of interest" description="Disordered" evidence="1">
    <location>
        <begin position="45"/>
        <end position="83"/>
    </location>
</feature>
<name>A0A4R8PUA5_9PEZI</name>
<proteinExistence type="predicted"/>
<comment type="caution">
    <text evidence="2">The sequence shown here is derived from an EMBL/GenBank/DDBJ whole genome shotgun (WGS) entry which is preliminary data.</text>
</comment>
<evidence type="ECO:0000256" key="1">
    <source>
        <dbReference type="SAM" id="MobiDB-lite"/>
    </source>
</evidence>
<organism evidence="2 3">
    <name type="scientific">Colletotrichum spinosum</name>
    <dbReference type="NCBI Taxonomy" id="1347390"/>
    <lineage>
        <taxon>Eukaryota</taxon>
        <taxon>Fungi</taxon>
        <taxon>Dikarya</taxon>
        <taxon>Ascomycota</taxon>
        <taxon>Pezizomycotina</taxon>
        <taxon>Sordariomycetes</taxon>
        <taxon>Hypocreomycetidae</taxon>
        <taxon>Glomerellales</taxon>
        <taxon>Glomerellaceae</taxon>
        <taxon>Colletotrichum</taxon>
        <taxon>Colletotrichum orbiculare species complex</taxon>
    </lineage>
</organism>
<dbReference type="EMBL" id="QAPG01001767">
    <property type="protein sequence ID" value="TDZ27866.1"/>
    <property type="molecule type" value="Genomic_DNA"/>
</dbReference>